<dbReference type="OrthoDB" id="581180at2"/>
<feature type="domain" description="ATPase AAA-type core" evidence="1">
    <location>
        <begin position="281"/>
        <end position="353"/>
    </location>
</feature>
<reference evidence="2" key="1">
    <citation type="submission" date="2019-10" db="EMBL/GenBank/DDBJ databases">
        <authorList>
            <consortium name="Genoscope - CEA"/>
            <person name="William W."/>
        </authorList>
    </citation>
    <scope>NUCLEOTIDE SEQUENCE [LARGE SCALE GENOMIC DNA]</scope>
    <source>
        <strain evidence="2">BBR_PRJEB10992</strain>
    </source>
</reference>
<dbReference type="AlphaFoldDB" id="A0A7Z9DUL6"/>
<protein>
    <recommendedName>
        <fullName evidence="1">ATPase AAA-type core domain-containing protein</fullName>
    </recommendedName>
</protein>
<dbReference type="PIRSF" id="PIRSF029347">
    <property type="entry name" value="RecF"/>
    <property type="match status" value="1"/>
</dbReference>
<dbReference type="Gene3D" id="3.40.50.300">
    <property type="entry name" value="P-loop containing nucleotide triphosphate hydrolases"/>
    <property type="match status" value="1"/>
</dbReference>
<dbReference type="InterPro" id="IPR027417">
    <property type="entry name" value="P-loop_NTPase"/>
</dbReference>
<name>A0A7Z9DUL6_9CYAN</name>
<proteinExistence type="predicted"/>
<dbReference type="EMBL" id="CZCU02000046">
    <property type="protein sequence ID" value="VXD11263.1"/>
    <property type="molecule type" value="Genomic_DNA"/>
</dbReference>
<evidence type="ECO:0000313" key="2">
    <source>
        <dbReference type="EMBL" id="VXD11263.1"/>
    </source>
</evidence>
<evidence type="ECO:0000313" key="3">
    <source>
        <dbReference type="Proteomes" id="UP000184550"/>
    </source>
</evidence>
<accession>A0A7Z9DUL6</accession>
<dbReference type="GO" id="GO:0016887">
    <property type="term" value="F:ATP hydrolysis activity"/>
    <property type="evidence" value="ECO:0007669"/>
    <property type="project" value="InterPro"/>
</dbReference>
<dbReference type="PANTHER" id="PTHR43581">
    <property type="entry name" value="ATP/GTP PHOSPHATASE"/>
    <property type="match status" value="1"/>
</dbReference>
<dbReference type="InterPro" id="IPR014555">
    <property type="entry name" value="RecF-like"/>
</dbReference>
<dbReference type="SUPFAM" id="SSF52540">
    <property type="entry name" value="P-loop containing nucleoside triphosphate hydrolases"/>
    <property type="match status" value="1"/>
</dbReference>
<dbReference type="InterPro" id="IPR051396">
    <property type="entry name" value="Bact_Antivir_Def_Nuclease"/>
</dbReference>
<dbReference type="InterPro" id="IPR003959">
    <property type="entry name" value="ATPase_AAA_core"/>
</dbReference>
<keyword evidence="3" id="KW-1185">Reference proteome</keyword>
<dbReference type="Pfam" id="PF13304">
    <property type="entry name" value="AAA_21"/>
    <property type="match status" value="1"/>
</dbReference>
<sequence length="405" mass="45414">MPNTNQPRLLSFTLDGWTALGSQISLSLFDRVGVLVGRNGAGKSAILEGFEAISSRAIGRLSRFRLLDSDSIPKILDIRISTPTERQLRYRYELIFIPSSTNDSDLDESTNESSEESQFSWNDCCQYADGDQEILWTTETGVTTFSNGGDPTITILGNTNSLRQAHLPENSRLKLPDEMQWVYAVLRGVRLLGKTPVRQTSRRRPSLLRVSSRGISLGAFGLADSLARKILRLEMRELDELESVCRRIGLGNKITVQKFVLSEEPREKIEDEGEEYVSSVLLDGVNIGLLSDGTLRVLSILIEIIASYPNATTIIEEPETQIHPGMLAKLLNEIETYTLEENLILSTHSPQVVAWTSPEKINLVYRNHGQTTVRKLGEEEIHKVVEYLYEEGDLGDWLYSGILDE</sequence>
<dbReference type="GO" id="GO:0005524">
    <property type="term" value="F:ATP binding"/>
    <property type="evidence" value="ECO:0007669"/>
    <property type="project" value="InterPro"/>
</dbReference>
<evidence type="ECO:0000259" key="1">
    <source>
        <dbReference type="Pfam" id="PF13304"/>
    </source>
</evidence>
<dbReference type="PANTHER" id="PTHR43581:SF4">
    <property type="entry name" value="ATP_GTP PHOSPHATASE"/>
    <property type="match status" value="1"/>
</dbReference>
<dbReference type="Proteomes" id="UP000184550">
    <property type="component" value="Unassembled WGS sequence"/>
</dbReference>
<comment type="caution">
    <text evidence="2">The sequence shown here is derived from an EMBL/GenBank/DDBJ whole genome shotgun (WGS) entry which is preliminary data.</text>
</comment>
<organism evidence="2 3">
    <name type="scientific">Planktothrix serta PCC 8927</name>
    <dbReference type="NCBI Taxonomy" id="671068"/>
    <lineage>
        <taxon>Bacteria</taxon>
        <taxon>Bacillati</taxon>
        <taxon>Cyanobacteriota</taxon>
        <taxon>Cyanophyceae</taxon>
        <taxon>Oscillatoriophycideae</taxon>
        <taxon>Oscillatoriales</taxon>
        <taxon>Microcoleaceae</taxon>
        <taxon>Planktothrix</taxon>
    </lineage>
</organism>
<gene>
    <name evidence="2" type="ORF">PL8927_140079</name>
</gene>